<keyword evidence="11" id="KW-0966">Cell projection</keyword>
<gene>
    <name evidence="11" type="primary">flgE</name>
    <name evidence="11" type="ORF">ETAA8_20490</name>
</gene>
<evidence type="ECO:0000313" key="12">
    <source>
        <dbReference type="Proteomes" id="UP000315017"/>
    </source>
</evidence>
<evidence type="ECO:0000259" key="7">
    <source>
        <dbReference type="Pfam" id="PF00460"/>
    </source>
</evidence>
<keyword evidence="11" id="KW-0282">Flagellum</keyword>
<evidence type="ECO:0000259" key="10">
    <source>
        <dbReference type="Pfam" id="PF22692"/>
    </source>
</evidence>
<feature type="domain" description="Flagellar basal body rod protein N-terminal" evidence="7">
    <location>
        <begin position="7"/>
        <end position="37"/>
    </location>
</feature>
<dbReference type="OrthoDB" id="9804559at2"/>
<dbReference type="InterPro" id="IPR001444">
    <property type="entry name" value="Flag_bb_rod_N"/>
</dbReference>
<evidence type="ECO:0000259" key="8">
    <source>
        <dbReference type="Pfam" id="PF06429"/>
    </source>
</evidence>
<feature type="domain" description="Flagellar basal-body/hook protein C-terminal" evidence="8">
    <location>
        <begin position="771"/>
        <end position="815"/>
    </location>
</feature>
<dbReference type="GO" id="GO:0005829">
    <property type="term" value="C:cytosol"/>
    <property type="evidence" value="ECO:0007669"/>
    <property type="project" value="TreeGrafter"/>
</dbReference>
<protein>
    <recommendedName>
        <fullName evidence="3 5">Flagellar hook protein FlgE</fullName>
    </recommendedName>
</protein>
<dbReference type="InterPro" id="IPR053967">
    <property type="entry name" value="LlgE_F_G-like_D1"/>
</dbReference>
<comment type="similarity">
    <text evidence="2 5">Belongs to the flagella basal body rod proteins family.</text>
</comment>
<organism evidence="11 12">
    <name type="scientific">Anatilimnocola aggregata</name>
    <dbReference type="NCBI Taxonomy" id="2528021"/>
    <lineage>
        <taxon>Bacteria</taxon>
        <taxon>Pseudomonadati</taxon>
        <taxon>Planctomycetota</taxon>
        <taxon>Planctomycetia</taxon>
        <taxon>Pirellulales</taxon>
        <taxon>Pirellulaceae</taxon>
        <taxon>Anatilimnocola</taxon>
    </lineage>
</organism>
<evidence type="ECO:0000259" key="9">
    <source>
        <dbReference type="Pfam" id="PF07559"/>
    </source>
</evidence>
<dbReference type="SUPFAM" id="SSF117143">
    <property type="entry name" value="Flagellar hook protein flgE"/>
    <property type="match status" value="2"/>
</dbReference>
<feature type="region of interest" description="Disordered" evidence="6">
    <location>
        <begin position="52"/>
        <end position="71"/>
    </location>
</feature>
<comment type="function">
    <text evidence="5">A flexible structure which links the flagellar filament to the drive apparatus in the basal body.</text>
</comment>
<proteinExistence type="inferred from homology"/>
<dbReference type="AlphaFoldDB" id="A0A517Y9Q7"/>
<evidence type="ECO:0000256" key="2">
    <source>
        <dbReference type="ARBA" id="ARBA00009677"/>
    </source>
</evidence>
<name>A0A517Y9Q7_9BACT</name>
<evidence type="ECO:0000256" key="3">
    <source>
        <dbReference type="ARBA" id="ARBA00019015"/>
    </source>
</evidence>
<keyword evidence="12" id="KW-1185">Reference proteome</keyword>
<evidence type="ECO:0000256" key="6">
    <source>
        <dbReference type="SAM" id="MobiDB-lite"/>
    </source>
</evidence>
<dbReference type="InterPro" id="IPR011491">
    <property type="entry name" value="FlgE_D2"/>
</dbReference>
<dbReference type="RefSeq" id="WP_145087845.1">
    <property type="nucleotide sequence ID" value="NZ_CP036274.1"/>
</dbReference>
<comment type="subcellular location">
    <subcellularLocation>
        <location evidence="1 5">Bacterial flagellum basal body</location>
    </subcellularLocation>
</comment>
<dbReference type="PANTHER" id="PTHR30435">
    <property type="entry name" value="FLAGELLAR PROTEIN"/>
    <property type="match status" value="1"/>
</dbReference>
<dbReference type="GO" id="GO:0009425">
    <property type="term" value="C:bacterial-type flagellum basal body"/>
    <property type="evidence" value="ECO:0007669"/>
    <property type="project" value="UniProtKB-SubCell"/>
</dbReference>
<dbReference type="GO" id="GO:0009424">
    <property type="term" value="C:bacterial-type flagellum hook"/>
    <property type="evidence" value="ECO:0007669"/>
    <property type="project" value="TreeGrafter"/>
</dbReference>
<evidence type="ECO:0000313" key="11">
    <source>
        <dbReference type="EMBL" id="QDU26965.1"/>
    </source>
</evidence>
<dbReference type="Pfam" id="PF00460">
    <property type="entry name" value="Flg_bb_rod"/>
    <property type="match status" value="1"/>
</dbReference>
<dbReference type="InterPro" id="IPR020013">
    <property type="entry name" value="Flagellar_FlgE/F/G"/>
</dbReference>
<accession>A0A517Y9Q7</accession>
<dbReference type="Gene3D" id="2.60.98.20">
    <property type="entry name" value="Flagellar hook protein FlgE"/>
    <property type="match status" value="1"/>
</dbReference>
<feature type="domain" description="Flagellar hook protein FlgE D2" evidence="9">
    <location>
        <begin position="577"/>
        <end position="696"/>
    </location>
</feature>
<dbReference type="InterPro" id="IPR037925">
    <property type="entry name" value="FlgE/F/G-like"/>
</dbReference>
<feature type="compositionally biased region" description="Polar residues" evidence="6">
    <location>
        <begin position="52"/>
        <end position="68"/>
    </location>
</feature>
<dbReference type="Proteomes" id="UP000315017">
    <property type="component" value="Chromosome"/>
</dbReference>
<dbReference type="InterPro" id="IPR010930">
    <property type="entry name" value="Flg_bb/hook_C_dom"/>
</dbReference>
<keyword evidence="11" id="KW-0969">Cilium</keyword>
<dbReference type="GO" id="GO:0071978">
    <property type="term" value="P:bacterial-type flagellum-dependent swarming motility"/>
    <property type="evidence" value="ECO:0007669"/>
    <property type="project" value="TreeGrafter"/>
</dbReference>
<dbReference type="KEGG" id="aagg:ETAA8_20490"/>
<dbReference type="InterPro" id="IPR037058">
    <property type="entry name" value="Falgellar_hook_FlgE_sf"/>
</dbReference>
<feature type="domain" description="Flagellar hook protein FlgE/F/G-like D1" evidence="10">
    <location>
        <begin position="97"/>
        <end position="160"/>
    </location>
</feature>
<dbReference type="PANTHER" id="PTHR30435:SF1">
    <property type="entry name" value="FLAGELLAR HOOK PROTEIN FLGE"/>
    <property type="match status" value="1"/>
</dbReference>
<evidence type="ECO:0000256" key="1">
    <source>
        <dbReference type="ARBA" id="ARBA00004117"/>
    </source>
</evidence>
<reference evidence="11 12" key="1">
    <citation type="submission" date="2019-02" db="EMBL/GenBank/DDBJ databases">
        <title>Deep-cultivation of Planctomycetes and their phenomic and genomic characterization uncovers novel biology.</title>
        <authorList>
            <person name="Wiegand S."/>
            <person name="Jogler M."/>
            <person name="Boedeker C."/>
            <person name="Pinto D."/>
            <person name="Vollmers J."/>
            <person name="Rivas-Marin E."/>
            <person name="Kohn T."/>
            <person name="Peeters S.H."/>
            <person name="Heuer A."/>
            <person name="Rast P."/>
            <person name="Oberbeckmann S."/>
            <person name="Bunk B."/>
            <person name="Jeske O."/>
            <person name="Meyerdierks A."/>
            <person name="Storesund J.E."/>
            <person name="Kallscheuer N."/>
            <person name="Luecker S."/>
            <person name="Lage O.M."/>
            <person name="Pohl T."/>
            <person name="Merkel B.J."/>
            <person name="Hornburger P."/>
            <person name="Mueller R.-W."/>
            <person name="Bruemmer F."/>
            <person name="Labrenz M."/>
            <person name="Spormann A.M."/>
            <person name="Op den Camp H."/>
            <person name="Overmann J."/>
            <person name="Amann R."/>
            <person name="Jetten M.S.M."/>
            <person name="Mascher T."/>
            <person name="Medema M.H."/>
            <person name="Devos D.P."/>
            <person name="Kaster A.-K."/>
            <person name="Ovreas L."/>
            <person name="Rohde M."/>
            <person name="Galperin M.Y."/>
            <person name="Jogler C."/>
        </authorList>
    </citation>
    <scope>NUCLEOTIDE SEQUENCE [LARGE SCALE GENOMIC DNA]</scope>
    <source>
        <strain evidence="11 12">ETA_A8</strain>
    </source>
</reference>
<dbReference type="Pfam" id="PF06429">
    <property type="entry name" value="Flg_bbr_C"/>
    <property type="match status" value="1"/>
</dbReference>
<evidence type="ECO:0000256" key="5">
    <source>
        <dbReference type="RuleBase" id="RU362116"/>
    </source>
</evidence>
<sequence>MGLASALTTALTGMTAAETQVDVVGNNLANSQTVGFKASTSVFATQFLQTQSLGSSPTQGSGGTNPRQTGLGVRVSEITPDFTQGTIEVSANTSDLAIQGDGFFIVEGSQGEQLYTRNGQFKTNSDNELVTTTGNRVLGFGVDDQFDIQTTTLTPITIPLGSAAVAQATQNVFLEGVLSPSGDIADTAGVIQSATLGDTAIPRPDVTGALLGVAPIPNASGVTRTTTEGAGTHAEGATYRYRFAYVNDSGTETTASTEISYTIPVGDGLANNTIDLGSLPAASGNYSQVKIYRTAAGGSNFFELDTVAAGSNYVDDNSVALSSTPVDDTTINGNYSYVVTYYRAGEEESRPSLLVGPQNIVNGRVQLSNLPTPPVPPPGGGFPAYDTIRIYRNLSTDTSRFYLVGEVAPGEEFTDNRTDAAISDLNVVTNKEVDFNGPRVDSNTLLTNVIKRDGLNYEPMFELGTLEFSARKGGRSLESKSFEITATSTVQDLVDFMQNAVGIQTSLDDPQHPIPGSLNNIPGENTALSAGIVFNDGQLRLVSNNGVDNAIEIDISSFKITTPTGEVITPNLGFGKIQDAKGQSAVTDFIVYDTLGIPLSIRVTSVLESVTDSATVYRWYADAANNSPLTGSEIAVGTGLITFDGKGSFVSATNDRVTVQRRNIPSSDPLEFQLDFTSVSGLAQAKSSLAAARQDGSAAGTLSSYIIGEDGTIRGVFSSGVTRDLGQIRLARFANPTGLEQKGQNLFGQGVNSGLPIEGNPGNDGTGKIIAGAVELSNTDIGKNLIDLVLATTQYRGNARVITTAQQLLDELLNLRR</sequence>
<evidence type="ECO:0000256" key="4">
    <source>
        <dbReference type="ARBA" id="ARBA00023143"/>
    </source>
</evidence>
<keyword evidence="4 5" id="KW-0975">Bacterial flagellum</keyword>
<dbReference type="Pfam" id="PF07559">
    <property type="entry name" value="FlgE_D2"/>
    <property type="match status" value="1"/>
</dbReference>
<dbReference type="NCBIfam" id="TIGR03506">
    <property type="entry name" value="FlgEFG_subfam"/>
    <property type="match status" value="2"/>
</dbReference>
<dbReference type="EMBL" id="CP036274">
    <property type="protein sequence ID" value="QDU26965.1"/>
    <property type="molecule type" value="Genomic_DNA"/>
</dbReference>
<dbReference type="Pfam" id="PF22692">
    <property type="entry name" value="LlgE_F_G_D1"/>
    <property type="match status" value="1"/>
</dbReference>